<dbReference type="Proteomes" id="UP000318103">
    <property type="component" value="Unassembled WGS sequence"/>
</dbReference>
<dbReference type="AlphaFoldDB" id="A0A542UJ83"/>
<sequence>MLSGEELHFRRRPFRGRRSVSGSVTFDSASGEAWLEIYADENLMTGLGLRRASGFVALCQIARLVRP</sequence>
<evidence type="ECO:0000313" key="1">
    <source>
        <dbReference type="EMBL" id="TQK99136.1"/>
    </source>
</evidence>
<dbReference type="EMBL" id="VFNX01000001">
    <property type="protein sequence ID" value="TQK99136.1"/>
    <property type="molecule type" value="Genomic_DNA"/>
</dbReference>
<keyword evidence="2" id="KW-1185">Reference proteome</keyword>
<name>A0A542UJ83_9ACTN</name>
<reference evidence="1 2" key="1">
    <citation type="submission" date="2019-06" db="EMBL/GenBank/DDBJ databases">
        <title>Sequencing the genomes of 1000 actinobacteria strains.</title>
        <authorList>
            <person name="Klenk H.-P."/>
        </authorList>
    </citation>
    <scope>NUCLEOTIDE SEQUENCE [LARGE SCALE GENOMIC DNA]</scope>
    <source>
        <strain evidence="1 2">DSM 41929</strain>
    </source>
</reference>
<evidence type="ECO:0000313" key="2">
    <source>
        <dbReference type="Proteomes" id="UP000318103"/>
    </source>
</evidence>
<gene>
    <name evidence="1" type="ORF">FB563_4192</name>
</gene>
<protein>
    <submittedName>
        <fullName evidence="1">Uncharacterized protein</fullName>
    </submittedName>
</protein>
<comment type="caution">
    <text evidence="1">The sequence shown here is derived from an EMBL/GenBank/DDBJ whole genome shotgun (WGS) entry which is preliminary data.</text>
</comment>
<proteinExistence type="predicted"/>
<organism evidence="1 2">
    <name type="scientific">Streptomyces puniciscabiei</name>
    <dbReference type="NCBI Taxonomy" id="164348"/>
    <lineage>
        <taxon>Bacteria</taxon>
        <taxon>Bacillati</taxon>
        <taxon>Actinomycetota</taxon>
        <taxon>Actinomycetes</taxon>
        <taxon>Kitasatosporales</taxon>
        <taxon>Streptomycetaceae</taxon>
        <taxon>Streptomyces</taxon>
    </lineage>
</organism>
<accession>A0A542UJ83</accession>